<gene>
    <name evidence="3" type="ORF">SZN_38073</name>
</gene>
<dbReference type="SUPFAM" id="SSF47203">
    <property type="entry name" value="Acyl-CoA dehydrogenase C-terminal domain-like"/>
    <property type="match status" value="1"/>
</dbReference>
<comment type="caution">
    <text evidence="3">The sequence shown here is derived from an EMBL/GenBank/DDBJ whole genome shotgun (WGS) entry which is preliminary data.</text>
</comment>
<dbReference type="InterPro" id="IPR036250">
    <property type="entry name" value="AcylCo_DH-like_C"/>
</dbReference>
<reference evidence="3 4" key="1">
    <citation type="submission" date="2011-08" db="EMBL/GenBank/DDBJ databases">
        <authorList>
            <person name="Lin Y."/>
            <person name="Hao X."/>
            <person name="Johnstone L."/>
            <person name="Miller S.J."/>
            <person name="Wei G."/>
            <person name="Rensing C."/>
        </authorList>
    </citation>
    <scope>NUCLEOTIDE SEQUENCE [LARGE SCALE GENOMIC DNA]</scope>
    <source>
        <strain evidence="3 4">K42</strain>
    </source>
</reference>
<evidence type="ECO:0000256" key="1">
    <source>
        <dbReference type="ARBA" id="ARBA00022630"/>
    </source>
</evidence>
<proteinExistence type="predicted"/>
<keyword evidence="1" id="KW-0285">Flavoprotein</keyword>
<dbReference type="InterPro" id="IPR009075">
    <property type="entry name" value="AcylCo_DH/oxidase_C"/>
</dbReference>
<evidence type="ECO:0000259" key="2">
    <source>
        <dbReference type="Pfam" id="PF00441"/>
    </source>
</evidence>
<dbReference type="EMBL" id="AGBF01000492">
    <property type="protein sequence ID" value="EGX54415.1"/>
    <property type="molecule type" value="Genomic_DNA"/>
</dbReference>
<feature type="domain" description="Acyl-CoA dehydrogenase/oxidase C-terminal" evidence="2">
    <location>
        <begin position="2"/>
        <end position="39"/>
    </location>
</feature>
<accession>G2GQ00</accession>
<keyword evidence="4" id="KW-1185">Reference proteome</keyword>
<evidence type="ECO:0000313" key="4">
    <source>
        <dbReference type="Proteomes" id="UP000004217"/>
    </source>
</evidence>
<dbReference type="GO" id="GO:0016627">
    <property type="term" value="F:oxidoreductase activity, acting on the CH-CH group of donors"/>
    <property type="evidence" value="ECO:0007669"/>
    <property type="project" value="InterPro"/>
</dbReference>
<dbReference type="Gene3D" id="1.20.140.10">
    <property type="entry name" value="Butyryl-CoA Dehydrogenase, subunit A, domain 3"/>
    <property type="match status" value="1"/>
</dbReference>
<feature type="non-terminal residue" evidence="3">
    <location>
        <position position="69"/>
    </location>
</feature>
<dbReference type="Pfam" id="PF00441">
    <property type="entry name" value="Acyl-CoA_dh_1"/>
    <property type="match status" value="1"/>
</dbReference>
<dbReference type="Proteomes" id="UP000004217">
    <property type="component" value="Unassembled WGS sequence"/>
</dbReference>
<dbReference type="AlphaFoldDB" id="G2GQ00"/>
<sequence>MDYARTREQFGRPIGGFQLTQAKLADMALELHKGILLVRTRNGEVTASNCTLARRTTTPSGSPCPPSPR</sequence>
<protein>
    <submittedName>
        <fullName evidence="3">Glutaryl-CoA dehydrogenase</fullName>
    </submittedName>
</protein>
<name>G2GQ00_9ACTN</name>
<organism evidence="3 4">
    <name type="scientific">Streptomyces zinciresistens K42</name>
    <dbReference type="NCBI Taxonomy" id="700597"/>
    <lineage>
        <taxon>Bacteria</taxon>
        <taxon>Bacillati</taxon>
        <taxon>Actinomycetota</taxon>
        <taxon>Actinomycetes</taxon>
        <taxon>Kitasatosporales</taxon>
        <taxon>Streptomycetaceae</taxon>
        <taxon>Streptomyces</taxon>
    </lineage>
</organism>
<evidence type="ECO:0000313" key="3">
    <source>
        <dbReference type="EMBL" id="EGX54415.1"/>
    </source>
</evidence>